<feature type="transmembrane region" description="Helical" evidence="1">
    <location>
        <begin position="60"/>
        <end position="83"/>
    </location>
</feature>
<dbReference type="RefSeq" id="WP_176278105.1">
    <property type="nucleotide sequence ID" value="NZ_JABWMH010000001.1"/>
</dbReference>
<dbReference type="Proteomes" id="UP000652427">
    <property type="component" value="Unassembled WGS sequence"/>
</dbReference>
<reference evidence="2 3" key="1">
    <citation type="submission" date="2020-06" db="EMBL/GenBank/DDBJ databases">
        <authorList>
            <person name="Kim S.-J."/>
            <person name="Park S.-J."/>
        </authorList>
    </citation>
    <scope>NUCLEOTIDE SEQUENCE [LARGE SCALE GENOMIC DNA]</scope>
    <source>
        <strain evidence="2 3">SW-151</strain>
    </source>
</reference>
<evidence type="ECO:0000313" key="2">
    <source>
        <dbReference type="EMBL" id="NVD26563.1"/>
    </source>
</evidence>
<sequence length="118" mass="13120">MKSIRIIFALAAAWGLFALLPGLFGEAGPRPEYYYGFIGIALVFQLIFIMIAVDPARYRALIPISILEKLSFFLPVTILYVQGRVETGPVFFGAMVDGLFMLLFALAWLLSRRADKAA</sequence>
<keyword evidence="1" id="KW-0472">Membrane</keyword>
<evidence type="ECO:0000313" key="3">
    <source>
        <dbReference type="Proteomes" id="UP000652427"/>
    </source>
</evidence>
<organism evidence="2 3">
    <name type="scientific">Parasphingorhabdus flavimaris</name>
    <dbReference type="NCBI Taxonomy" id="266812"/>
    <lineage>
        <taxon>Bacteria</taxon>
        <taxon>Pseudomonadati</taxon>
        <taxon>Pseudomonadota</taxon>
        <taxon>Alphaproteobacteria</taxon>
        <taxon>Sphingomonadales</taxon>
        <taxon>Sphingomonadaceae</taxon>
        <taxon>Parasphingorhabdus</taxon>
    </lineage>
</organism>
<feature type="transmembrane region" description="Helical" evidence="1">
    <location>
        <begin position="89"/>
        <end position="110"/>
    </location>
</feature>
<proteinExistence type="predicted"/>
<feature type="transmembrane region" description="Helical" evidence="1">
    <location>
        <begin position="35"/>
        <end position="53"/>
    </location>
</feature>
<name>A0ABX2MYS9_9SPHN</name>
<protein>
    <submittedName>
        <fullName evidence="2">Uncharacterized protein</fullName>
    </submittedName>
</protein>
<dbReference type="EMBL" id="JABWMH010000001">
    <property type="protein sequence ID" value="NVD26563.1"/>
    <property type="molecule type" value="Genomic_DNA"/>
</dbReference>
<accession>A0ABX2MYS9</accession>
<evidence type="ECO:0000256" key="1">
    <source>
        <dbReference type="SAM" id="Phobius"/>
    </source>
</evidence>
<keyword evidence="1" id="KW-1133">Transmembrane helix</keyword>
<comment type="caution">
    <text evidence="2">The sequence shown here is derived from an EMBL/GenBank/DDBJ whole genome shotgun (WGS) entry which is preliminary data.</text>
</comment>
<keyword evidence="3" id="KW-1185">Reference proteome</keyword>
<keyword evidence="1" id="KW-0812">Transmembrane</keyword>
<gene>
    <name evidence="2" type="ORF">HUO14_01440</name>
</gene>